<proteinExistence type="predicted"/>
<dbReference type="GO" id="GO:0000155">
    <property type="term" value="F:phosphorelay sensor kinase activity"/>
    <property type="evidence" value="ECO:0007669"/>
    <property type="project" value="InterPro"/>
</dbReference>
<feature type="compositionally biased region" description="Pro residues" evidence="9">
    <location>
        <begin position="466"/>
        <end position="477"/>
    </location>
</feature>
<dbReference type="SUPFAM" id="SSF55874">
    <property type="entry name" value="ATPase domain of HSP90 chaperone/DNA topoisomerase II/histidine kinase"/>
    <property type="match status" value="1"/>
</dbReference>
<dbReference type="InterPro" id="IPR003661">
    <property type="entry name" value="HisK_dim/P_dom"/>
</dbReference>
<dbReference type="CDD" id="cd00075">
    <property type="entry name" value="HATPase"/>
    <property type="match status" value="1"/>
</dbReference>
<dbReference type="SMART" id="SM00388">
    <property type="entry name" value="HisKA"/>
    <property type="match status" value="1"/>
</dbReference>
<feature type="region of interest" description="Disordered" evidence="9">
    <location>
        <begin position="28"/>
        <end position="95"/>
    </location>
</feature>
<dbReference type="Pfam" id="PF02518">
    <property type="entry name" value="HATPase_c"/>
    <property type="match status" value="1"/>
</dbReference>
<dbReference type="PROSITE" id="PS50109">
    <property type="entry name" value="HIS_KIN"/>
    <property type="match status" value="1"/>
</dbReference>
<evidence type="ECO:0000256" key="7">
    <source>
        <dbReference type="ARBA" id="ARBA00023012"/>
    </source>
</evidence>
<evidence type="ECO:0000313" key="12">
    <source>
        <dbReference type="Proteomes" id="UP000578819"/>
    </source>
</evidence>
<dbReference type="InterPro" id="IPR036890">
    <property type="entry name" value="HATPase_C_sf"/>
</dbReference>
<dbReference type="InterPro" id="IPR050351">
    <property type="entry name" value="BphY/WalK/GraS-like"/>
</dbReference>
<dbReference type="GO" id="GO:0004721">
    <property type="term" value="F:phosphoprotein phosphatase activity"/>
    <property type="evidence" value="ECO:0007669"/>
    <property type="project" value="TreeGrafter"/>
</dbReference>
<evidence type="ECO:0000256" key="5">
    <source>
        <dbReference type="ARBA" id="ARBA00022679"/>
    </source>
</evidence>
<dbReference type="CDD" id="cd00082">
    <property type="entry name" value="HisKA"/>
    <property type="match status" value="1"/>
</dbReference>
<dbReference type="Gene3D" id="1.10.287.130">
    <property type="match status" value="1"/>
</dbReference>
<evidence type="ECO:0000256" key="6">
    <source>
        <dbReference type="ARBA" id="ARBA00022777"/>
    </source>
</evidence>
<dbReference type="PRINTS" id="PR00344">
    <property type="entry name" value="BCTRLSENSOR"/>
</dbReference>
<evidence type="ECO:0000313" key="11">
    <source>
        <dbReference type="EMBL" id="MBB4959720.1"/>
    </source>
</evidence>
<gene>
    <name evidence="11" type="ORF">FHR38_003453</name>
</gene>
<dbReference type="AlphaFoldDB" id="A0A7W7WQ71"/>
<evidence type="ECO:0000256" key="4">
    <source>
        <dbReference type="ARBA" id="ARBA00022553"/>
    </source>
</evidence>
<evidence type="ECO:0000256" key="1">
    <source>
        <dbReference type="ARBA" id="ARBA00000085"/>
    </source>
</evidence>
<evidence type="ECO:0000256" key="9">
    <source>
        <dbReference type="SAM" id="MobiDB-lite"/>
    </source>
</evidence>
<evidence type="ECO:0000259" key="10">
    <source>
        <dbReference type="PROSITE" id="PS50109"/>
    </source>
</evidence>
<name>A0A7W7WQ71_9ACTN</name>
<protein>
    <recommendedName>
        <fullName evidence="8">Sensor-like histidine kinase SenX3</fullName>
        <ecNumber evidence="3">2.7.13.3</ecNumber>
    </recommendedName>
</protein>
<evidence type="ECO:0000256" key="2">
    <source>
        <dbReference type="ARBA" id="ARBA00004236"/>
    </source>
</evidence>
<evidence type="ECO:0000256" key="8">
    <source>
        <dbReference type="ARBA" id="ARBA00039401"/>
    </source>
</evidence>
<comment type="subcellular location">
    <subcellularLocation>
        <location evidence="2">Cell membrane</location>
    </subcellularLocation>
</comment>
<dbReference type="InterPro" id="IPR003594">
    <property type="entry name" value="HATPase_dom"/>
</dbReference>
<dbReference type="GO" id="GO:0005886">
    <property type="term" value="C:plasma membrane"/>
    <property type="evidence" value="ECO:0007669"/>
    <property type="project" value="UniProtKB-SubCell"/>
</dbReference>
<dbReference type="InterPro" id="IPR036097">
    <property type="entry name" value="HisK_dim/P_sf"/>
</dbReference>
<comment type="catalytic activity">
    <reaction evidence="1">
        <text>ATP + protein L-histidine = ADP + protein N-phospho-L-histidine.</text>
        <dbReference type="EC" id="2.7.13.3"/>
    </reaction>
</comment>
<sequence length="490" mass="51443">MQWEIVAGVAGGLAVGLSAGPVLVRRWRRPPPAEPAVGRTPDDARPEVTGPADQVRPAATGHPTDHVRPVEAISTAQTGPPEESSNRGRPAMASGRQVTLTNLGRKTIDALRVGVVVLDHDDSPILVNPAARAMGLLRAGGGPGTVAAHPIVRTLAGQVRRTGVRREIELDLPRGREGVSHDPLGVHLRAMGLGGGFVAVEASDATESHRVARVRRDFVANVSHELKTPIGALQLLAEALLDATEPALHATESALLDATKPTGADGGEVGPTPSEDVRAARRFAERIQHESTRLGRLVNELLELTRLQGAEPLPAPDPVAVDWVLAEVVDRTRTTATARRIEVTVSGQAGLTAYGSDSQLATAVANLVENAIAYSDEGTTVAVVTRGNVEHIEIAVTDQGPGIAPDDVERIFERFYRADQARSRTTGGTGLGLAIVKHIATNHGGRVEVSSTLGGGSTFTLRLPARPPDAFLPPTPPVEIETGPAEQSQI</sequence>
<dbReference type="PANTHER" id="PTHR45453:SF1">
    <property type="entry name" value="PHOSPHATE REGULON SENSOR PROTEIN PHOR"/>
    <property type="match status" value="1"/>
</dbReference>
<keyword evidence="5 11" id="KW-0808">Transferase</keyword>
<dbReference type="PANTHER" id="PTHR45453">
    <property type="entry name" value="PHOSPHATE REGULON SENSOR PROTEIN PHOR"/>
    <property type="match status" value="1"/>
</dbReference>
<dbReference type="InterPro" id="IPR005467">
    <property type="entry name" value="His_kinase_dom"/>
</dbReference>
<dbReference type="Gene3D" id="3.30.565.10">
    <property type="entry name" value="Histidine kinase-like ATPase, C-terminal domain"/>
    <property type="match status" value="1"/>
</dbReference>
<organism evidence="11 12">
    <name type="scientific">Micromonospora polyrhachis</name>
    <dbReference type="NCBI Taxonomy" id="1282883"/>
    <lineage>
        <taxon>Bacteria</taxon>
        <taxon>Bacillati</taxon>
        <taxon>Actinomycetota</taxon>
        <taxon>Actinomycetes</taxon>
        <taxon>Micromonosporales</taxon>
        <taxon>Micromonosporaceae</taxon>
        <taxon>Micromonospora</taxon>
    </lineage>
</organism>
<reference evidence="11 12" key="1">
    <citation type="submission" date="2020-08" db="EMBL/GenBank/DDBJ databases">
        <title>Sequencing the genomes of 1000 actinobacteria strains.</title>
        <authorList>
            <person name="Klenk H.-P."/>
        </authorList>
    </citation>
    <scope>NUCLEOTIDE SEQUENCE [LARGE SCALE GENOMIC DNA]</scope>
    <source>
        <strain evidence="11 12">DSM 45886</strain>
    </source>
</reference>
<keyword evidence="7" id="KW-0902">Two-component regulatory system</keyword>
<dbReference type="SMART" id="SM00387">
    <property type="entry name" value="HATPase_c"/>
    <property type="match status" value="1"/>
</dbReference>
<feature type="region of interest" description="Disordered" evidence="9">
    <location>
        <begin position="466"/>
        <end position="490"/>
    </location>
</feature>
<dbReference type="GO" id="GO:0016036">
    <property type="term" value="P:cellular response to phosphate starvation"/>
    <property type="evidence" value="ECO:0007669"/>
    <property type="project" value="TreeGrafter"/>
</dbReference>
<keyword evidence="6 11" id="KW-0418">Kinase</keyword>
<dbReference type="InterPro" id="IPR004358">
    <property type="entry name" value="Sig_transdc_His_kin-like_C"/>
</dbReference>
<keyword evidence="12" id="KW-1185">Reference proteome</keyword>
<dbReference type="Pfam" id="PF00512">
    <property type="entry name" value="HisKA"/>
    <property type="match status" value="1"/>
</dbReference>
<accession>A0A7W7WQ71</accession>
<comment type="caution">
    <text evidence="11">The sequence shown here is derived from an EMBL/GenBank/DDBJ whole genome shotgun (WGS) entry which is preliminary data.</text>
</comment>
<evidence type="ECO:0000256" key="3">
    <source>
        <dbReference type="ARBA" id="ARBA00012438"/>
    </source>
</evidence>
<feature type="domain" description="Histidine kinase" evidence="10">
    <location>
        <begin position="221"/>
        <end position="467"/>
    </location>
</feature>
<dbReference type="FunFam" id="3.30.565.10:FF:000006">
    <property type="entry name" value="Sensor histidine kinase WalK"/>
    <property type="match status" value="1"/>
</dbReference>
<dbReference type="EMBL" id="JACHJW010000001">
    <property type="protein sequence ID" value="MBB4959720.1"/>
    <property type="molecule type" value="Genomic_DNA"/>
</dbReference>
<keyword evidence="4" id="KW-0597">Phosphoprotein</keyword>
<dbReference type="EC" id="2.7.13.3" evidence="3"/>
<dbReference type="Proteomes" id="UP000578819">
    <property type="component" value="Unassembled WGS sequence"/>
</dbReference>
<dbReference type="SUPFAM" id="SSF47384">
    <property type="entry name" value="Homodimeric domain of signal transducing histidine kinase"/>
    <property type="match status" value="1"/>
</dbReference>